<protein>
    <submittedName>
        <fullName evidence="1">Phage gp36-like protein</fullName>
    </submittedName>
</protein>
<name>A0A4V3D5Q5_9BURK</name>
<dbReference type="AlphaFoldDB" id="A0A4V3D5Q5"/>
<keyword evidence="2" id="KW-1185">Reference proteome</keyword>
<evidence type="ECO:0000313" key="1">
    <source>
        <dbReference type="EMBL" id="TDQ40967.1"/>
    </source>
</evidence>
<dbReference type="Pfam" id="PF07030">
    <property type="entry name" value="Phage_Mu_Gp36"/>
    <property type="match status" value="1"/>
</dbReference>
<proteinExistence type="predicted"/>
<dbReference type="EMBL" id="SNYL01000014">
    <property type="protein sequence ID" value="TDQ40967.1"/>
    <property type="molecule type" value="Genomic_DNA"/>
</dbReference>
<dbReference type="InterPro" id="IPR009752">
    <property type="entry name" value="Phage_Mu_GpJ"/>
</dbReference>
<evidence type="ECO:0000313" key="2">
    <source>
        <dbReference type="Proteomes" id="UP000295510"/>
    </source>
</evidence>
<organism evidence="1 2">
    <name type="scientific">Tepidicella xavieri</name>
    <dbReference type="NCBI Taxonomy" id="360241"/>
    <lineage>
        <taxon>Bacteria</taxon>
        <taxon>Pseudomonadati</taxon>
        <taxon>Pseudomonadota</taxon>
        <taxon>Betaproteobacteria</taxon>
        <taxon>Burkholderiales</taxon>
        <taxon>Tepidicella</taxon>
    </lineage>
</organism>
<accession>A0A4V3D5Q5</accession>
<sequence length="138" mass="14516">MRYAALTDLAQAMPPDVLTRLASDDPMATAPDAAIVDAALAHADARIDAALASAGATLPDPPPAVIRHLAVQLARGWLYARRPEGMDYPEAIRREMEAAQKMLDAIAAGRLRIGAAGHPSGTLEVVPGSRARDWGMLA</sequence>
<comment type="caution">
    <text evidence="1">The sequence shown here is derived from an EMBL/GenBank/DDBJ whole genome shotgun (WGS) entry which is preliminary data.</text>
</comment>
<dbReference type="RefSeq" id="WP_164499738.1">
    <property type="nucleotide sequence ID" value="NZ_SNYL01000014.1"/>
</dbReference>
<dbReference type="Proteomes" id="UP000295510">
    <property type="component" value="Unassembled WGS sequence"/>
</dbReference>
<reference evidence="1 2" key="1">
    <citation type="submission" date="2019-03" db="EMBL/GenBank/DDBJ databases">
        <title>Genomic Encyclopedia of Type Strains, Phase IV (KMG-IV): sequencing the most valuable type-strain genomes for metagenomic binning, comparative biology and taxonomic classification.</title>
        <authorList>
            <person name="Goeker M."/>
        </authorList>
    </citation>
    <scope>NUCLEOTIDE SEQUENCE [LARGE SCALE GENOMIC DNA]</scope>
    <source>
        <strain evidence="1 2">DSM 19605</strain>
    </source>
</reference>
<gene>
    <name evidence="1" type="ORF">DFR43_11452</name>
</gene>